<dbReference type="Gene3D" id="3.40.50.720">
    <property type="entry name" value="NAD(P)-binding Rossmann-like Domain"/>
    <property type="match status" value="1"/>
</dbReference>
<dbReference type="Pfam" id="PF13460">
    <property type="entry name" value="NAD_binding_10"/>
    <property type="match status" value="1"/>
</dbReference>
<evidence type="ECO:0000256" key="1">
    <source>
        <dbReference type="ARBA" id="ARBA00022531"/>
    </source>
</evidence>
<dbReference type="CDD" id="cd05243">
    <property type="entry name" value="SDR_a5"/>
    <property type="match status" value="1"/>
</dbReference>
<feature type="domain" description="NAD(P)-binding" evidence="3">
    <location>
        <begin position="8"/>
        <end position="199"/>
    </location>
</feature>
<proteinExistence type="predicted"/>
<dbReference type="PANTHER" id="PTHR47128:SF2">
    <property type="entry name" value="PROTEIN HIGH CHLOROPHYLL FLUORESCENCE PHENOTYPE 244, CHLOROPLASTIC"/>
    <property type="match status" value="1"/>
</dbReference>
<dbReference type="RefSeq" id="WP_162986335.1">
    <property type="nucleotide sequence ID" value="NZ_JAGSOT010000010.1"/>
</dbReference>
<protein>
    <submittedName>
        <fullName evidence="4">SDR family oxidoreductase</fullName>
    </submittedName>
</protein>
<dbReference type="Proteomes" id="UP000675284">
    <property type="component" value="Unassembled WGS sequence"/>
</dbReference>
<name>A0A941I9B7_9BACI</name>
<dbReference type="InterPro" id="IPR016040">
    <property type="entry name" value="NAD(P)-bd_dom"/>
</dbReference>
<dbReference type="SUPFAM" id="SSF51735">
    <property type="entry name" value="NAD(P)-binding Rossmann-fold domains"/>
    <property type="match status" value="1"/>
</dbReference>
<dbReference type="AlphaFoldDB" id="A0A941I9B7"/>
<accession>A0A941I9B7</accession>
<reference evidence="4" key="1">
    <citation type="submission" date="2021-04" db="EMBL/GenBank/DDBJ databases">
        <title>Isolation and polyphasic classification of algal microorganism.</title>
        <authorList>
            <person name="Wang S."/>
        </authorList>
    </citation>
    <scope>NUCLEOTIDE SEQUENCE</scope>
    <source>
        <strain evidence="4">720a</strain>
    </source>
</reference>
<dbReference type="InterPro" id="IPR036291">
    <property type="entry name" value="NAD(P)-bd_dom_sf"/>
</dbReference>
<dbReference type="PANTHER" id="PTHR47128">
    <property type="match status" value="1"/>
</dbReference>
<evidence type="ECO:0000313" key="5">
    <source>
        <dbReference type="Proteomes" id="UP000675284"/>
    </source>
</evidence>
<evidence type="ECO:0000259" key="3">
    <source>
        <dbReference type="Pfam" id="PF13460"/>
    </source>
</evidence>
<sequence length="288" mass="32598">MKRVLVAGATGYLGRYVVKELKQAGYYVKVLVRSPAKLKQEGAFSSPVIYEFIDDIAVGDVSKAETIQGICADIDYVFSSVGITRQKGHLTFMDVDYQGNLHLLKEAEHSKVQRFMYINAHATENCPSALIKAKQLFVDKLNRSYVPHIIINPTGYFSDMTELFTMAQKGRVFLFGKGENKMNPIHGADLAEYCVASFSKEEISLDVGGPHVYTYRQMAELSIMAANPNSKITSVPLWLVKSIFPFLRISNKRQYELLQFFFYVMTHDVIADTYGNTDLQTYFENMNV</sequence>
<dbReference type="InterPro" id="IPR044256">
    <property type="entry name" value="HCF244-like"/>
</dbReference>
<dbReference type="EMBL" id="JAGSOT010000010">
    <property type="protein sequence ID" value="MBR7795363.1"/>
    <property type="molecule type" value="Genomic_DNA"/>
</dbReference>
<evidence type="ECO:0000256" key="2">
    <source>
        <dbReference type="ARBA" id="ARBA00023276"/>
    </source>
</evidence>
<comment type="caution">
    <text evidence="4">The sequence shown here is derived from an EMBL/GenBank/DDBJ whole genome shotgun (WGS) entry which is preliminary data.</text>
</comment>
<organism evidence="4 5">
    <name type="scientific">Virgibacillus salarius</name>
    <dbReference type="NCBI Taxonomy" id="447199"/>
    <lineage>
        <taxon>Bacteria</taxon>
        <taxon>Bacillati</taxon>
        <taxon>Bacillota</taxon>
        <taxon>Bacilli</taxon>
        <taxon>Bacillales</taxon>
        <taxon>Bacillaceae</taxon>
        <taxon>Virgibacillus</taxon>
    </lineage>
</organism>
<keyword evidence="5" id="KW-1185">Reference proteome</keyword>
<keyword evidence="1" id="KW-0602">Photosynthesis</keyword>
<dbReference type="GO" id="GO:0009523">
    <property type="term" value="C:photosystem II"/>
    <property type="evidence" value="ECO:0007669"/>
    <property type="project" value="UniProtKB-KW"/>
</dbReference>
<dbReference type="GO" id="GO:0015979">
    <property type="term" value="P:photosynthesis"/>
    <property type="evidence" value="ECO:0007669"/>
    <property type="project" value="UniProtKB-KW"/>
</dbReference>
<keyword evidence="2" id="KW-0604">Photosystem II</keyword>
<evidence type="ECO:0000313" key="4">
    <source>
        <dbReference type="EMBL" id="MBR7795363.1"/>
    </source>
</evidence>
<gene>
    <name evidence="4" type="ORF">KCX74_04805</name>
</gene>